<organism evidence="2 3">
    <name type="scientific">Ananas comosus</name>
    <name type="common">Pineapple</name>
    <name type="synonym">Ananas ananas</name>
    <dbReference type="NCBI Taxonomy" id="4615"/>
    <lineage>
        <taxon>Eukaryota</taxon>
        <taxon>Viridiplantae</taxon>
        <taxon>Streptophyta</taxon>
        <taxon>Embryophyta</taxon>
        <taxon>Tracheophyta</taxon>
        <taxon>Spermatophyta</taxon>
        <taxon>Magnoliopsida</taxon>
        <taxon>Liliopsida</taxon>
        <taxon>Poales</taxon>
        <taxon>Bromeliaceae</taxon>
        <taxon>Bromelioideae</taxon>
        <taxon>Ananas</taxon>
    </lineage>
</organism>
<name>A0A199VJC3_ANACO</name>
<protein>
    <recommendedName>
        <fullName evidence="4">LisH domain-containing protein</fullName>
    </recommendedName>
</protein>
<dbReference type="Proteomes" id="UP000092600">
    <property type="component" value="Unassembled WGS sequence"/>
</dbReference>
<dbReference type="EMBL" id="LSRQ01001588">
    <property type="protein sequence ID" value="OAY77199.1"/>
    <property type="molecule type" value="Genomic_DNA"/>
</dbReference>
<accession>A0A199VJC3</accession>
<dbReference type="AlphaFoldDB" id="A0A199VJC3"/>
<feature type="region of interest" description="Disordered" evidence="1">
    <location>
        <begin position="311"/>
        <end position="332"/>
    </location>
</feature>
<evidence type="ECO:0000313" key="2">
    <source>
        <dbReference type="EMBL" id="OAY77199.1"/>
    </source>
</evidence>
<feature type="compositionally biased region" description="Polar residues" evidence="1">
    <location>
        <begin position="185"/>
        <end position="206"/>
    </location>
</feature>
<proteinExistence type="predicted"/>
<evidence type="ECO:0008006" key="4">
    <source>
        <dbReference type="Google" id="ProtNLM"/>
    </source>
</evidence>
<comment type="caution">
    <text evidence="2">The sequence shown here is derived from an EMBL/GenBank/DDBJ whole genome shotgun (WGS) entry which is preliminary data.</text>
</comment>
<feature type="compositionally biased region" description="Polar residues" evidence="1">
    <location>
        <begin position="159"/>
        <end position="178"/>
    </location>
</feature>
<gene>
    <name evidence="2" type="ORF">ACMD2_06128</name>
</gene>
<sequence>MAKQSKPKKPENLGKGKVTPVQVAFIVDRYLADNNYAGALSAFRSEAADLFSKTKGKEVVPNGVMPIPIPFQRINSKWVPKGLLGLGEILDEYICLKEQRVLVDQEKRRVETAMQGMQEVMRSYHSSINASLPSSPPLLPPQFVASTPTGPALPPLYPSNGSPSGRTLPSQMRYTCNSEEYREPTIQSRDSTHSITRSPIQGSSVAKSLFKKPPESQADSSPKTPPQMISSQSDQSITLKNTSVHTIDNGFSQEFASSKCSLISSETIIVSPLKSTGYYAVERSYHITSPFKPNLKKVGKREHVKGKLDFDESEAIANSEEPVTGKASTSSSEVETQEILDFDLSEFDILDGDFSFSELLIDLDLAGEVIPSSDKASLNVDSVPGSEHNIEGRSVEMDRLLPDSSKSTITDALENINIPGPELSTSIRAITKRIKIVSPDLFYSDLNKI</sequence>
<dbReference type="STRING" id="4615.A0A199VJC3"/>
<evidence type="ECO:0000256" key="1">
    <source>
        <dbReference type="SAM" id="MobiDB-lite"/>
    </source>
</evidence>
<evidence type="ECO:0000313" key="3">
    <source>
        <dbReference type="Proteomes" id="UP000092600"/>
    </source>
</evidence>
<reference evidence="2 3" key="1">
    <citation type="journal article" date="2016" name="DNA Res.">
        <title>The draft genome of MD-2 pineapple using hybrid error correction of long reads.</title>
        <authorList>
            <person name="Redwan R.M."/>
            <person name="Saidin A."/>
            <person name="Kumar S.V."/>
        </authorList>
    </citation>
    <scope>NUCLEOTIDE SEQUENCE [LARGE SCALE GENOMIC DNA]</scope>
    <source>
        <strain evidence="3">cv. MD2</strain>
        <tissue evidence="2">Leaf</tissue>
    </source>
</reference>
<feature type="region of interest" description="Disordered" evidence="1">
    <location>
        <begin position="142"/>
        <end position="236"/>
    </location>
</feature>
<feature type="compositionally biased region" description="Polar residues" evidence="1">
    <location>
        <begin position="217"/>
        <end position="236"/>
    </location>
</feature>
<dbReference type="PANTHER" id="PTHR35117">
    <property type="entry name" value="MYOSIN-M HEAVY PROTEIN"/>
    <property type="match status" value="1"/>
</dbReference>
<dbReference type="PANTHER" id="PTHR35117:SF1">
    <property type="entry name" value="MYOSIN-M HEAVY PROTEIN"/>
    <property type="match status" value="1"/>
</dbReference>